<dbReference type="GO" id="GO:0006281">
    <property type="term" value="P:DNA repair"/>
    <property type="evidence" value="ECO:0007669"/>
    <property type="project" value="UniProtKB-KW"/>
</dbReference>
<dbReference type="Proteomes" id="UP000434907">
    <property type="component" value="Segment"/>
</dbReference>
<dbReference type="InterPro" id="IPR012340">
    <property type="entry name" value="NA-bd_OB-fold"/>
</dbReference>
<dbReference type="EMBL" id="MK290738">
    <property type="protein sequence ID" value="AZV02293.1"/>
    <property type="molecule type" value="Genomic_DNA"/>
</dbReference>
<dbReference type="InterPro" id="IPR050326">
    <property type="entry name" value="NAD_dep_DNA_ligaseB"/>
</dbReference>
<dbReference type="GO" id="GO:0005524">
    <property type="term" value="F:ATP binding"/>
    <property type="evidence" value="ECO:0007669"/>
    <property type="project" value="InterPro"/>
</dbReference>
<evidence type="ECO:0000256" key="3">
    <source>
        <dbReference type="ARBA" id="ARBA00013308"/>
    </source>
</evidence>
<dbReference type="PANTHER" id="PTHR47810:SF5">
    <property type="entry name" value="LIGASE, PUTATIVE-RELATED"/>
    <property type="match status" value="1"/>
</dbReference>
<evidence type="ECO:0000256" key="7">
    <source>
        <dbReference type="ARBA" id="ARBA00022844"/>
    </source>
</evidence>
<keyword evidence="4" id="KW-0436">Ligase</keyword>
<evidence type="ECO:0000256" key="1">
    <source>
        <dbReference type="ARBA" id="ARBA00004328"/>
    </source>
</evidence>
<dbReference type="PROSITE" id="PS50160">
    <property type="entry name" value="DNA_LIGASE_A3"/>
    <property type="match status" value="1"/>
</dbReference>
<keyword evidence="5" id="KW-0235">DNA replication</keyword>
<dbReference type="GO" id="GO:0006310">
    <property type="term" value="P:DNA recombination"/>
    <property type="evidence" value="ECO:0007669"/>
    <property type="project" value="InterPro"/>
</dbReference>
<feature type="domain" description="ATP-dependent DNA ligase family profile" evidence="11">
    <location>
        <begin position="220"/>
        <end position="290"/>
    </location>
</feature>
<dbReference type="Gene3D" id="3.30.1490.70">
    <property type="match status" value="1"/>
</dbReference>
<dbReference type="GO" id="GO:0044423">
    <property type="term" value="C:virion component"/>
    <property type="evidence" value="ECO:0007669"/>
    <property type="project" value="UniProtKB-KW"/>
</dbReference>
<evidence type="ECO:0000256" key="2">
    <source>
        <dbReference type="ARBA" id="ARBA00007572"/>
    </source>
</evidence>
<evidence type="ECO:0000256" key="6">
    <source>
        <dbReference type="ARBA" id="ARBA00022763"/>
    </source>
</evidence>
<sequence>MQQKSEPRRLFKVDSKGKLRYWFAESIGAVVNTYSGIVGAEKTSQICETYTAIPTNVGRKNERDGAAQAIFEVAALYKAKVTKKRYFEDMAAAQGYVSEDVQLAQDYTKKNNHLKIQWGQVDGQFKLDGVRCRVTYDDKGVFRVWSRENTSYNLPEPLLLELMELFKRNPTVKKLDGELYVHGEVLEDISSMVKDVDNSDRYKLQFWMYDLIEPEHTWEQRRERVNDVRKNNEGFMRIVFLDSMPLNSPEDADKFIEMALELGFEGMMFRNWKAKYGCGKRIYGLQKYKKFMEEEFFIIAVHKDKRGHAVFEMKNTRNGDNFKARWKASNEKRKNAADNPEAFIGTRWTVRFHHWSYLNVPIHPVAIVERNYE</sequence>
<reference evidence="12 13" key="1">
    <citation type="submission" date="2018-12" db="EMBL/GenBank/DDBJ databases">
        <authorList>
            <person name="Shneider M.M."/>
            <person name="Kabilov M.R."/>
            <person name="Miroshnikov K.A."/>
        </authorList>
    </citation>
    <scope>NUCLEOTIDE SEQUENCE [LARGE SCALE GENOMIC DNA]</scope>
</reference>
<comment type="subcellular location">
    <subcellularLocation>
        <location evidence="1">Virion</location>
    </subcellularLocation>
</comment>
<evidence type="ECO:0000256" key="10">
    <source>
        <dbReference type="ARBA" id="ARBA00046002"/>
    </source>
</evidence>
<gene>
    <name evidence="12" type="ORF">Arno18_107</name>
</gene>
<dbReference type="SUPFAM" id="SSF50249">
    <property type="entry name" value="Nucleic acid-binding proteins"/>
    <property type="match status" value="1"/>
</dbReference>
<dbReference type="PANTHER" id="PTHR47810">
    <property type="entry name" value="DNA LIGASE"/>
    <property type="match status" value="1"/>
</dbReference>
<evidence type="ECO:0000256" key="9">
    <source>
        <dbReference type="ARBA" id="ARBA00032896"/>
    </source>
</evidence>
<keyword evidence="8" id="KW-0234">DNA repair</keyword>
<proteinExistence type="inferred from homology"/>
<comment type="function">
    <text evidence="10">Very low-fidelity DNA ligase that seals nicks in double-stranded DNA during DNA repair. Together with the viral repair DNA polymerase X, fills the single nucleotide gaps generated by the AP endonuclease. It is not essential for viral replication and recombination. Displays a very low adenylation activity towards DNA with 3'-dideoxy- or 3'-amino-terminated nicks compared to regular nick DNA.</text>
</comment>
<protein>
    <recommendedName>
        <fullName evidence="3">DNA ligase</fullName>
    </recommendedName>
    <alternativeName>
        <fullName evidence="9">Polydeoxyribonucleotide synthase [ATP]</fullName>
    </alternativeName>
</protein>
<dbReference type="GO" id="GO:0003910">
    <property type="term" value="F:DNA ligase (ATP) activity"/>
    <property type="evidence" value="ECO:0007669"/>
    <property type="project" value="InterPro"/>
</dbReference>
<comment type="similarity">
    <text evidence="2">Belongs to the ATP-dependent DNA ligase family.</text>
</comment>
<organism evidence="12 13">
    <name type="scientific">Pectobacterium phage Arno18</name>
    <dbReference type="NCBI Taxonomy" id="2500578"/>
    <lineage>
        <taxon>Viruses</taxon>
        <taxon>Duplodnaviria</taxon>
        <taxon>Heunggongvirae</taxon>
        <taxon>Uroviricota</taxon>
        <taxon>Caudoviricetes</taxon>
        <taxon>Andersonviridae</taxon>
        <taxon>Andersonviridae incertae sedis</taxon>
        <taxon>Arnovirus</taxon>
        <taxon>Arnovirus arno18</taxon>
    </lineage>
</organism>
<evidence type="ECO:0000256" key="4">
    <source>
        <dbReference type="ARBA" id="ARBA00022598"/>
    </source>
</evidence>
<keyword evidence="6" id="KW-0227">DNA damage</keyword>
<evidence type="ECO:0000313" key="13">
    <source>
        <dbReference type="Proteomes" id="UP000434907"/>
    </source>
</evidence>
<evidence type="ECO:0000256" key="5">
    <source>
        <dbReference type="ARBA" id="ARBA00022705"/>
    </source>
</evidence>
<dbReference type="SUPFAM" id="SSF56091">
    <property type="entry name" value="DNA ligase/mRNA capping enzyme, catalytic domain"/>
    <property type="match status" value="1"/>
</dbReference>
<dbReference type="InterPro" id="IPR012310">
    <property type="entry name" value="DNA_ligase_ATP-dep_cent"/>
</dbReference>
<keyword evidence="13" id="KW-1185">Reference proteome</keyword>
<name>A0A678ZXJ2_9CAUD</name>
<evidence type="ECO:0000313" key="12">
    <source>
        <dbReference type="EMBL" id="AZV02293.1"/>
    </source>
</evidence>
<keyword evidence="7" id="KW-0946">Virion</keyword>
<accession>A0A678ZXJ2</accession>
<dbReference type="Gene3D" id="3.30.470.30">
    <property type="entry name" value="DNA ligase/mRNA capping enzyme"/>
    <property type="match status" value="1"/>
</dbReference>
<dbReference type="GO" id="GO:0006260">
    <property type="term" value="P:DNA replication"/>
    <property type="evidence" value="ECO:0007669"/>
    <property type="project" value="UniProtKB-KW"/>
</dbReference>
<dbReference type="Pfam" id="PF01068">
    <property type="entry name" value="DNA_ligase_A_M"/>
    <property type="match status" value="1"/>
</dbReference>
<evidence type="ECO:0000259" key="11">
    <source>
        <dbReference type="PROSITE" id="PS50160"/>
    </source>
</evidence>
<evidence type="ECO:0000256" key="8">
    <source>
        <dbReference type="ARBA" id="ARBA00023204"/>
    </source>
</evidence>